<protein>
    <submittedName>
        <fullName evidence="2">Uncharacterized protein</fullName>
    </submittedName>
</protein>
<gene>
    <name evidence="2" type="ORF">NDU88_007294</name>
</gene>
<keyword evidence="3" id="KW-1185">Reference proteome</keyword>
<evidence type="ECO:0000313" key="2">
    <source>
        <dbReference type="EMBL" id="KAJ1182099.1"/>
    </source>
</evidence>
<feature type="region of interest" description="Disordered" evidence="1">
    <location>
        <begin position="1"/>
        <end position="47"/>
    </location>
</feature>
<name>A0AAV7U131_PLEWA</name>
<reference evidence="2" key="1">
    <citation type="journal article" date="2022" name="bioRxiv">
        <title>Sequencing and chromosome-scale assembly of the giantPleurodeles waltlgenome.</title>
        <authorList>
            <person name="Brown T."/>
            <person name="Elewa A."/>
            <person name="Iarovenko S."/>
            <person name="Subramanian E."/>
            <person name="Araus A.J."/>
            <person name="Petzold A."/>
            <person name="Susuki M."/>
            <person name="Suzuki K.-i.T."/>
            <person name="Hayashi T."/>
            <person name="Toyoda A."/>
            <person name="Oliveira C."/>
            <person name="Osipova E."/>
            <person name="Leigh N.D."/>
            <person name="Simon A."/>
            <person name="Yun M.H."/>
        </authorList>
    </citation>
    <scope>NUCLEOTIDE SEQUENCE</scope>
    <source>
        <strain evidence="2">20211129_DDA</strain>
        <tissue evidence="2">Liver</tissue>
    </source>
</reference>
<feature type="compositionally biased region" description="Low complexity" evidence="1">
    <location>
        <begin position="1"/>
        <end position="16"/>
    </location>
</feature>
<sequence length="76" mass="7511">MNGRVSRGSAARASSAPLQAQIMLAGASPESRGAREEPGTTLSGQTGAALAAGGYRAECQRAQRTLALGGRGGLGL</sequence>
<evidence type="ECO:0000256" key="1">
    <source>
        <dbReference type="SAM" id="MobiDB-lite"/>
    </source>
</evidence>
<dbReference type="EMBL" id="JANPWB010000006">
    <property type="protein sequence ID" value="KAJ1182099.1"/>
    <property type="molecule type" value="Genomic_DNA"/>
</dbReference>
<dbReference type="AlphaFoldDB" id="A0AAV7U131"/>
<dbReference type="Proteomes" id="UP001066276">
    <property type="component" value="Chromosome 3_2"/>
</dbReference>
<proteinExistence type="predicted"/>
<comment type="caution">
    <text evidence="2">The sequence shown here is derived from an EMBL/GenBank/DDBJ whole genome shotgun (WGS) entry which is preliminary data.</text>
</comment>
<accession>A0AAV7U131</accession>
<organism evidence="2 3">
    <name type="scientific">Pleurodeles waltl</name>
    <name type="common">Iberian ribbed newt</name>
    <dbReference type="NCBI Taxonomy" id="8319"/>
    <lineage>
        <taxon>Eukaryota</taxon>
        <taxon>Metazoa</taxon>
        <taxon>Chordata</taxon>
        <taxon>Craniata</taxon>
        <taxon>Vertebrata</taxon>
        <taxon>Euteleostomi</taxon>
        <taxon>Amphibia</taxon>
        <taxon>Batrachia</taxon>
        <taxon>Caudata</taxon>
        <taxon>Salamandroidea</taxon>
        <taxon>Salamandridae</taxon>
        <taxon>Pleurodelinae</taxon>
        <taxon>Pleurodeles</taxon>
    </lineage>
</organism>
<evidence type="ECO:0000313" key="3">
    <source>
        <dbReference type="Proteomes" id="UP001066276"/>
    </source>
</evidence>